<dbReference type="InterPro" id="IPR037319">
    <property type="entry name" value="Rrp40_S1"/>
</dbReference>
<keyword evidence="6" id="KW-0271">Exosome</keyword>
<dbReference type="OrthoDB" id="340500at2759"/>
<keyword evidence="8" id="KW-0539">Nucleus</keyword>
<dbReference type="GO" id="GO:0000176">
    <property type="term" value="C:nuclear exosome (RNase complex)"/>
    <property type="evidence" value="ECO:0007669"/>
    <property type="project" value="TreeGrafter"/>
</dbReference>
<dbReference type="Pfam" id="PF21262">
    <property type="entry name" value="RRP40_S1"/>
    <property type="match status" value="1"/>
</dbReference>
<evidence type="ECO:0000259" key="11">
    <source>
        <dbReference type="Pfam" id="PF15985"/>
    </source>
</evidence>
<dbReference type="GO" id="GO:0005730">
    <property type="term" value="C:nucleolus"/>
    <property type="evidence" value="ECO:0007669"/>
    <property type="project" value="UniProtKB-SubCell"/>
</dbReference>
<dbReference type="GO" id="GO:0010468">
    <property type="term" value="P:regulation of gene expression"/>
    <property type="evidence" value="ECO:0007669"/>
    <property type="project" value="UniProtKB-ARBA"/>
</dbReference>
<evidence type="ECO:0000256" key="3">
    <source>
        <dbReference type="ARBA" id="ARBA00007841"/>
    </source>
</evidence>
<evidence type="ECO:0000256" key="7">
    <source>
        <dbReference type="ARBA" id="ARBA00022884"/>
    </source>
</evidence>
<dbReference type="PANTHER" id="PTHR21321">
    <property type="entry name" value="PNAS-3 RELATED"/>
    <property type="match status" value="1"/>
</dbReference>
<proteinExistence type="inferred from homology"/>
<dbReference type="Gene3D" id="2.40.50.140">
    <property type="entry name" value="Nucleic acid-binding proteins"/>
    <property type="match status" value="1"/>
</dbReference>
<dbReference type="SUPFAM" id="SSF50249">
    <property type="entry name" value="Nucleic acid-binding proteins"/>
    <property type="match status" value="1"/>
</dbReference>
<dbReference type="AlphaFoldDB" id="A0A9J6C3M4"/>
<dbReference type="InterPro" id="IPR004088">
    <property type="entry name" value="KH_dom_type_1"/>
</dbReference>
<dbReference type="GO" id="GO:0071034">
    <property type="term" value="P:CUT catabolic process"/>
    <property type="evidence" value="ECO:0007669"/>
    <property type="project" value="TreeGrafter"/>
</dbReference>
<dbReference type="GO" id="GO:0071051">
    <property type="term" value="P:poly(A)-dependent snoRNA 3'-end processing"/>
    <property type="evidence" value="ECO:0007669"/>
    <property type="project" value="TreeGrafter"/>
</dbReference>
<dbReference type="Gene3D" id="3.30.1370.10">
    <property type="entry name" value="K Homology domain, type 1"/>
    <property type="match status" value="1"/>
</dbReference>
<keyword evidence="7" id="KW-0694">RNA-binding</keyword>
<keyword evidence="13" id="KW-1185">Reference proteome</keyword>
<gene>
    <name evidence="12" type="ORF">PVAND_006296</name>
</gene>
<dbReference type="FunFam" id="2.40.50.140:FF:000112">
    <property type="entry name" value="Exosome complex component RRP40"/>
    <property type="match status" value="1"/>
</dbReference>
<dbReference type="GO" id="GO:0071038">
    <property type="term" value="P:TRAMP-dependent tRNA surveillance pathway"/>
    <property type="evidence" value="ECO:0007669"/>
    <property type="project" value="TreeGrafter"/>
</dbReference>
<sequence>MEVEVGNIVLPGNIVKEAESLAKENKKVVLGNGLRSDENEKVVVSKSGILCKRKNIFYVDSYQKRYIPAKNDTVIGIVHSKTLDFFWVDINCSELASLPYLAFEGATKKNRPDINIGDLIYCKVMQSNPDLEPELVCVDSTGKKGNLGELKDGLMFSCTINLVRKILNEKCTLLHLLSKECPYEIAAGINGRIWINSKNINTTILLRNTILEAEYTPYHQMKNLVDRFASELTGIN</sequence>
<evidence type="ECO:0000256" key="6">
    <source>
        <dbReference type="ARBA" id="ARBA00022835"/>
    </source>
</evidence>
<dbReference type="PANTHER" id="PTHR21321:SF1">
    <property type="entry name" value="EXOSOME COMPLEX COMPONENT RRP40"/>
    <property type="match status" value="1"/>
</dbReference>
<dbReference type="InterPro" id="IPR049469">
    <property type="entry name" value="RRP40_KH-I"/>
</dbReference>
<dbReference type="CDD" id="cd05790">
    <property type="entry name" value="S1_Rrp40"/>
    <property type="match status" value="1"/>
</dbReference>
<keyword evidence="4" id="KW-0963">Cytoplasm</keyword>
<evidence type="ECO:0000256" key="9">
    <source>
        <dbReference type="ARBA" id="ARBA00030615"/>
    </source>
</evidence>
<dbReference type="EMBL" id="JADBJN010000002">
    <property type="protein sequence ID" value="KAG5676464.1"/>
    <property type="molecule type" value="Genomic_DNA"/>
</dbReference>
<comment type="subcellular location">
    <subcellularLocation>
        <location evidence="1">Cytoplasm</location>
    </subcellularLocation>
    <subcellularLocation>
        <location evidence="2">Nucleus</location>
        <location evidence="2">Nucleolus</location>
    </subcellularLocation>
</comment>
<dbReference type="SUPFAM" id="SSF54791">
    <property type="entry name" value="Eukaryotic type KH-domain (KH-domain type I)"/>
    <property type="match status" value="1"/>
</dbReference>
<dbReference type="FunFam" id="3.30.1370.10:FF:000038">
    <property type="entry name" value="exosome complex component RRP40"/>
    <property type="match status" value="1"/>
</dbReference>
<dbReference type="GO" id="GO:0003723">
    <property type="term" value="F:RNA binding"/>
    <property type="evidence" value="ECO:0007669"/>
    <property type="project" value="UniProtKB-KW"/>
</dbReference>
<name>A0A9J6C3M4_POLVA</name>
<feature type="domain" description="K Homology" evidence="11">
    <location>
        <begin position="153"/>
        <end position="199"/>
    </location>
</feature>
<comment type="similarity">
    <text evidence="3">Belongs to the RRP40 family.</text>
</comment>
<dbReference type="GO" id="GO:0034475">
    <property type="term" value="P:U4 snRNA 3'-end processing"/>
    <property type="evidence" value="ECO:0007669"/>
    <property type="project" value="TreeGrafter"/>
</dbReference>
<dbReference type="Proteomes" id="UP001107558">
    <property type="component" value="Chromosome 2"/>
</dbReference>
<accession>A0A9J6C3M4</accession>
<organism evidence="12 13">
    <name type="scientific">Polypedilum vanderplanki</name>
    <name type="common">Sleeping chironomid midge</name>
    <dbReference type="NCBI Taxonomy" id="319348"/>
    <lineage>
        <taxon>Eukaryota</taxon>
        <taxon>Metazoa</taxon>
        <taxon>Ecdysozoa</taxon>
        <taxon>Arthropoda</taxon>
        <taxon>Hexapoda</taxon>
        <taxon>Insecta</taxon>
        <taxon>Pterygota</taxon>
        <taxon>Neoptera</taxon>
        <taxon>Endopterygota</taxon>
        <taxon>Diptera</taxon>
        <taxon>Nematocera</taxon>
        <taxon>Chironomoidea</taxon>
        <taxon>Chironomidae</taxon>
        <taxon>Chironominae</taxon>
        <taxon>Polypedilum</taxon>
        <taxon>Polypedilum</taxon>
    </lineage>
</organism>
<keyword evidence="5" id="KW-0698">rRNA processing</keyword>
<dbReference type="SUPFAM" id="SSF110324">
    <property type="entry name" value="Ribosomal L27 protein-like"/>
    <property type="match status" value="1"/>
</dbReference>
<reference evidence="12" key="1">
    <citation type="submission" date="2021-03" db="EMBL/GenBank/DDBJ databases">
        <title>Chromosome level genome of the anhydrobiotic midge Polypedilum vanderplanki.</title>
        <authorList>
            <person name="Yoshida Y."/>
            <person name="Kikawada T."/>
            <person name="Gusev O."/>
        </authorList>
    </citation>
    <scope>NUCLEOTIDE SEQUENCE</scope>
    <source>
        <strain evidence="12">NIAS01</strain>
        <tissue evidence="12">Whole body or cell culture</tissue>
    </source>
</reference>
<evidence type="ECO:0000256" key="5">
    <source>
        <dbReference type="ARBA" id="ARBA00022552"/>
    </source>
</evidence>
<comment type="caution">
    <text evidence="12">The sequence shown here is derived from an EMBL/GenBank/DDBJ whole genome shotgun (WGS) entry which is preliminary data.</text>
</comment>
<evidence type="ECO:0000256" key="2">
    <source>
        <dbReference type="ARBA" id="ARBA00004604"/>
    </source>
</evidence>
<protein>
    <recommendedName>
        <fullName evidence="10">Exosome complex component RRP40</fullName>
    </recommendedName>
    <alternativeName>
        <fullName evidence="9">Ribosomal RNA-processing protein 40</fullName>
    </alternativeName>
</protein>
<evidence type="ECO:0000256" key="10">
    <source>
        <dbReference type="ARBA" id="ARBA00069899"/>
    </source>
</evidence>
<dbReference type="GO" id="GO:0000467">
    <property type="term" value="P:exonucleolytic trimming to generate mature 3'-end of 5.8S rRNA from tricistronic rRNA transcript (SSU-rRNA, 5.8S rRNA, LSU-rRNA)"/>
    <property type="evidence" value="ECO:0007669"/>
    <property type="project" value="TreeGrafter"/>
</dbReference>
<dbReference type="InterPro" id="IPR026699">
    <property type="entry name" value="Exosome_RNA_bind1/RRP40/RRP4"/>
</dbReference>
<dbReference type="InterPro" id="IPR036612">
    <property type="entry name" value="KH_dom_type_1_sf"/>
</dbReference>
<dbReference type="Pfam" id="PF15985">
    <property type="entry name" value="KH_6"/>
    <property type="match status" value="1"/>
</dbReference>
<dbReference type="GO" id="GO:0000177">
    <property type="term" value="C:cytoplasmic exosome (RNase complex)"/>
    <property type="evidence" value="ECO:0007669"/>
    <property type="project" value="TreeGrafter"/>
</dbReference>
<evidence type="ECO:0000313" key="13">
    <source>
        <dbReference type="Proteomes" id="UP001107558"/>
    </source>
</evidence>
<dbReference type="GO" id="GO:0071035">
    <property type="term" value="P:nuclear polyadenylation-dependent rRNA catabolic process"/>
    <property type="evidence" value="ECO:0007669"/>
    <property type="project" value="TreeGrafter"/>
</dbReference>
<evidence type="ECO:0000256" key="4">
    <source>
        <dbReference type="ARBA" id="ARBA00022490"/>
    </source>
</evidence>
<dbReference type="InterPro" id="IPR012340">
    <property type="entry name" value="NA-bd_OB-fold"/>
</dbReference>
<evidence type="ECO:0000256" key="8">
    <source>
        <dbReference type="ARBA" id="ARBA00023242"/>
    </source>
</evidence>
<evidence type="ECO:0000256" key="1">
    <source>
        <dbReference type="ARBA" id="ARBA00004496"/>
    </source>
</evidence>
<evidence type="ECO:0000313" key="12">
    <source>
        <dbReference type="EMBL" id="KAG5676464.1"/>
    </source>
</evidence>
<dbReference type="Gene3D" id="2.40.50.100">
    <property type="match status" value="1"/>
</dbReference>
<dbReference type="CDD" id="cd22526">
    <property type="entry name" value="KH-I_Rrp40"/>
    <property type="match status" value="1"/>
</dbReference>